<dbReference type="Proteomes" id="UP000059680">
    <property type="component" value="Chromosome 7"/>
</dbReference>
<keyword evidence="2" id="KW-1185">Reference proteome</keyword>
<evidence type="ECO:0000313" key="1">
    <source>
        <dbReference type="EMBL" id="BAS99948.1"/>
    </source>
</evidence>
<dbReference type="PaxDb" id="39947-A0A0P0X252"/>
<dbReference type="AlphaFoldDB" id="A0A0P0X252"/>
<reference evidence="1 2" key="3">
    <citation type="journal article" date="2013" name="Rice">
        <title>Improvement of the Oryza sativa Nipponbare reference genome using next generation sequence and optical map data.</title>
        <authorList>
            <person name="Kawahara Y."/>
            <person name="de la Bastide M."/>
            <person name="Hamilton J.P."/>
            <person name="Kanamori H."/>
            <person name="McCombie W.R."/>
            <person name="Ouyang S."/>
            <person name="Schwartz D.C."/>
            <person name="Tanaka T."/>
            <person name="Wu J."/>
            <person name="Zhou S."/>
            <person name="Childs K.L."/>
            <person name="Davidson R.M."/>
            <person name="Lin H."/>
            <person name="Quesada-Ocampo L."/>
            <person name="Vaillancourt B."/>
            <person name="Sakai H."/>
            <person name="Lee S.S."/>
            <person name="Kim J."/>
            <person name="Numa H."/>
            <person name="Itoh T."/>
            <person name="Buell C.R."/>
            <person name="Matsumoto T."/>
        </authorList>
    </citation>
    <scope>NUCLEOTIDE SEQUENCE [LARGE SCALE GENOMIC DNA]</scope>
    <source>
        <strain evidence="2">cv. Nipponbare</strain>
    </source>
</reference>
<protein>
    <submittedName>
        <fullName evidence="1">Os07g0133400 protein</fullName>
    </submittedName>
</protein>
<gene>
    <name evidence="1" type="ordered locus">Os07g0133400</name>
    <name evidence="1" type="ORF">OSNPB_070133400</name>
</gene>
<dbReference type="EMBL" id="AP014963">
    <property type="protein sequence ID" value="BAS99948.1"/>
    <property type="molecule type" value="Genomic_DNA"/>
</dbReference>
<proteinExistence type="predicted"/>
<evidence type="ECO:0000313" key="2">
    <source>
        <dbReference type="Proteomes" id="UP000059680"/>
    </source>
</evidence>
<name>A0A0P0X252_ORYSJ</name>
<organism evidence="1 2">
    <name type="scientific">Oryza sativa subsp. japonica</name>
    <name type="common">Rice</name>
    <dbReference type="NCBI Taxonomy" id="39947"/>
    <lineage>
        <taxon>Eukaryota</taxon>
        <taxon>Viridiplantae</taxon>
        <taxon>Streptophyta</taxon>
        <taxon>Embryophyta</taxon>
        <taxon>Tracheophyta</taxon>
        <taxon>Spermatophyta</taxon>
        <taxon>Magnoliopsida</taxon>
        <taxon>Liliopsida</taxon>
        <taxon>Poales</taxon>
        <taxon>Poaceae</taxon>
        <taxon>BOP clade</taxon>
        <taxon>Oryzoideae</taxon>
        <taxon>Oryzeae</taxon>
        <taxon>Oryzinae</taxon>
        <taxon>Oryza</taxon>
        <taxon>Oryza sativa</taxon>
    </lineage>
</organism>
<accession>A0A0P0X252</accession>
<sequence>MTMVAMVARAMTVGGSGASGWGNDDDGSFAAPSPSLLLSPPLSILSLSQYVGRRRRARRLVDCDDDDGGSSDAREDQRSRCASMMIVVCFGRGSGITSSGRHHCG</sequence>
<dbReference type="InParanoid" id="A0A0P0X252"/>
<reference evidence="2" key="1">
    <citation type="journal article" date="2005" name="Nature">
        <title>The map-based sequence of the rice genome.</title>
        <authorList>
            <consortium name="International rice genome sequencing project (IRGSP)"/>
            <person name="Matsumoto T."/>
            <person name="Wu J."/>
            <person name="Kanamori H."/>
            <person name="Katayose Y."/>
            <person name="Fujisawa M."/>
            <person name="Namiki N."/>
            <person name="Mizuno H."/>
            <person name="Yamamoto K."/>
            <person name="Antonio B.A."/>
            <person name="Baba T."/>
            <person name="Sakata K."/>
            <person name="Nagamura Y."/>
            <person name="Aoki H."/>
            <person name="Arikawa K."/>
            <person name="Arita K."/>
            <person name="Bito T."/>
            <person name="Chiden Y."/>
            <person name="Fujitsuka N."/>
            <person name="Fukunaka R."/>
            <person name="Hamada M."/>
            <person name="Harada C."/>
            <person name="Hayashi A."/>
            <person name="Hijishita S."/>
            <person name="Honda M."/>
            <person name="Hosokawa S."/>
            <person name="Ichikawa Y."/>
            <person name="Idonuma A."/>
            <person name="Iijima M."/>
            <person name="Ikeda M."/>
            <person name="Ikeno M."/>
            <person name="Ito K."/>
            <person name="Ito S."/>
            <person name="Ito T."/>
            <person name="Ito Y."/>
            <person name="Ito Y."/>
            <person name="Iwabuchi A."/>
            <person name="Kamiya K."/>
            <person name="Karasawa W."/>
            <person name="Kurita K."/>
            <person name="Katagiri S."/>
            <person name="Kikuta A."/>
            <person name="Kobayashi H."/>
            <person name="Kobayashi N."/>
            <person name="Machita K."/>
            <person name="Maehara T."/>
            <person name="Masukawa M."/>
            <person name="Mizubayashi T."/>
            <person name="Mukai Y."/>
            <person name="Nagasaki H."/>
            <person name="Nagata Y."/>
            <person name="Naito S."/>
            <person name="Nakashima M."/>
            <person name="Nakama Y."/>
            <person name="Nakamichi Y."/>
            <person name="Nakamura M."/>
            <person name="Meguro A."/>
            <person name="Negishi M."/>
            <person name="Ohta I."/>
            <person name="Ohta T."/>
            <person name="Okamoto M."/>
            <person name="Ono N."/>
            <person name="Saji S."/>
            <person name="Sakaguchi M."/>
            <person name="Sakai K."/>
            <person name="Shibata M."/>
            <person name="Shimokawa T."/>
            <person name="Song J."/>
            <person name="Takazaki Y."/>
            <person name="Terasawa K."/>
            <person name="Tsugane M."/>
            <person name="Tsuji K."/>
            <person name="Ueda S."/>
            <person name="Waki K."/>
            <person name="Yamagata H."/>
            <person name="Yamamoto M."/>
            <person name="Yamamoto S."/>
            <person name="Yamane H."/>
            <person name="Yoshiki S."/>
            <person name="Yoshihara R."/>
            <person name="Yukawa K."/>
            <person name="Zhong H."/>
            <person name="Yano M."/>
            <person name="Yuan Q."/>
            <person name="Ouyang S."/>
            <person name="Liu J."/>
            <person name="Jones K.M."/>
            <person name="Gansberger K."/>
            <person name="Moffat K."/>
            <person name="Hill J."/>
            <person name="Bera J."/>
            <person name="Fadrosh D."/>
            <person name="Jin S."/>
            <person name="Johri S."/>
            <person name="Kim M."/>
            <person name="Overton L."/>
            <person name="Reardon M."/>
            <person name="Tsitrin T."/>
            <person name="Vuong H."/>
            <person name="Weaver B."/>
            <person name="Ciecko A."/>
            <person name="Tallon L."/>
            <person name="Jackson J."/>
            <person name="Pai G."/>
            <person name="Aken S.V."/>
            <person name="Utterback T."/>
            <person name="Reidmuller S."/>
            <person name="Feldblyum T."/>
            <person name="Hsiao J."/>
            <person name="Zismann V."/>
            <person name="Iobst S."/>
            <person name="de Vazeille A.R."/>
            <person name="Buell C.R."/>
            <person name="Ying K."/>
            <person name="Li Y."/>
            <person name="Lu T."/>
            <person name="Huang Y."/>
            <person name="Zhao Q."/>
            <person name="Feng Q."/>
            <person name="Zhang L."/>
            <person name="Zhu J."/>
            <person name="Weng Q."/>
            <person name="Mu J."/>
            <person name="Lu Y."/>
            <person name="Fan D."/>
            <person name="Liu Y."/>
            <person name="Guan J."/>
            <person name="Zhang Y."/>
            <person name="Yu S."/>
            <person name="Liu X."/>
            <person name="Zhang Y."/>
            <person name="Hong G."/>
            <person name="Han B."/>
            <person name="Choisne N."/>
            <person name="Demange N."/>
            <person name="Orjeda G."/>
            <person name="Samain S."/>
            <person name="Cattolico L."/>
            <person name="Pelletier E."/>
            <person name="Couloux A."/>
            <person name="Segurens B."/>
            <person name="Wincker P."/>
            <person name="D'Hont A."/>
            <person name="Scarpelli C."/>
            <person name="Weissenbach J."/>
            <person name="Salanoubat M."/>
            <person name="Quetier F."/>
            <person name="Yu Y."/>
            <person name="Kim H.R."/>
            <person name="Rambo T."/>
            <person name="Currie J."/>
            <person name="Collura K."/>
            <person name="Luo M."/>
            <person name="Yang T."/>
            <person name="Ammiraju J.S.S."/>
            <person name="Engler F."/>
            <person name="Soderlund C."/>
            <person name="Wing R.A."/>
            <person name="Palmer L.E."/>
            <person name="de la Bastide M."/>
            <person name="Spiegel L."/>
            <person name="Nascimento L."/>
            <person name="Zutavern T."/>
            <person name="O'Shaughnessy A."/>
            <person name="Dike S."/>
            <person name="Dedhia N."/>
            <person name="Preston R."/>
            <person name="Balija V."/>
            <person name="McCombie W.R."/>
            <person name="Chow T."/>
            <person name="Chen H."/>
            <person name="Chung M."/>
            <person name="Chen C."/>
            <person name="Shaw J."/>
            <person name="Wu H."/>
            <person name="Hsiao K."/>
            <person name="Chao Y."/>
            <person name="Chu M."/>
            <person name="Cheng C."/>
            <person name="Hour A."/>
            <person name="Lee P."/>
            <person name="Lin S."/>
            <person name="Lin Y."/>
            <person name="Liou J."/>
            <person name="Liu S."/>
            <person name="Hsing Y."/>
            <person name="Raghuvanshi S."/>
            <person name="Mohanty A."/>
            <person name="Bharti A.K."/>
            <person name="Gaur A."/>
            <person name="Gupta V."/>
            <person name="Kumar D."/>
            <person name="Ravi V."/>
            <person name="Vij S."/>
            <person name="Kapur A."/>
            <person name="Khurana P."/>
            <person name="Khurana P."/>
            <person name="Khurana J.P."/>
            <person name="Tyagi A.K."/>
            <person name="Gaikwad K."/>
            <person name="Singh A."/>
            <person name="Dalal V."/>
            <person name="Srivastava S."/>
            <person name="Dixit A."/>
            <person name="Pal A.K."/>
            <person name="Ghazi I.A."/>
            <person name="Yadav M."/>
            <person name="Pandit A."/>
            <person name="Bhargava A."/>
            <person name="Sureshbabu K."/>
            <person name="Batra K."/>
            <person name="Sharma T.R."/>
            <person name="Mohapatra T."/>
            <person name="Singh N.K."/>
            <person name="Messing J."/>
            <person name="Nelson A.B."/>
            <person name="Fuks G."/>
            <person name="Kavchok S."/>
            <person name="Keizer G."/>
            <person name="Linton E."/>
            <person name="Llaca V."/>
            <person name="Song R."/>
            <person name="Tanyolac B."/>
            <person name="Young S."/>
            <person name="Ho-Il K."/>
            <person name="Hahn J.H."/>
            <person name="Sangsakoo G."/>
            <person name="Vanavichit A."/>
            <person name="de Mattos Luiz.A.T."/>
            <person name="Zimmer P.D."/>
            <person name="Malone G."/>
            <person name="Dellagostin O."/>
            <person name="de Oliveira A.C."/>
            <person name="Bevan M."/>
            <person name="Bancroft I."/>
            <person name="Minx P."/>
            <person name="Cordum H."/>
            <person name="Wilson R."/>
            <person name="Cheng Z."/>
            <person name="Jin W."/>
            <person name="Jiang J."/>
            <person name="Leong S.A."/>
            <person name="Iwama H."/>
            <person name="Gojobori T."/>
            <person name="Itoh T."/>
            <person name="Niimura Y."/>
            <person name="Fujii Y."/>
            <person name="Habara T."/>
            <person name="Sakai H."/>
            <person name="Sato Y."/>
            <person name="Wilson G."/>
            <person name="Kumar K."/>
            <person name="McCouch S."/>
            <person name="Juretic N."/>
            <person name="Hoen D."/>
            <person name="Wright S."/>
            <person name="Bruskiewich R."/>
            <person name="Bureau T."/>
            <person name="Miyao A."/>
            <person name="Hirochika H."/>
            <person name="Nishikawa T."/>
            <person name="Kadowaki K."/>
            <person name="Sugiura M."/>
            <person name="Burr B."/>
            <person name="Sasaki T."/>
        </authorList>
    </citation>
    <scope>NUCLEOTIDE SEQUENCE [LARGE SCALE GENOMIC DNA]</scope>
    <source>
        <strain evidence="2">cv. Nipponbare</strain>
    </source>
</reference>
<reference evidence="1 2" key="2">
    <citation type="journal article" date="2013" name="Plant Cell Physiol.">
        <title>Rice Annotation Project Database (RAP-DB): an integrative and interactive database for rice genomics.</title>
        <authorList>
            <person name="Sakai H."/>
            <person name="Lee S.S."/>
            <person name="Tanaka T."/>
            <person name="Numa H."/>
            <person name="Kim J."/>
            <person name="Kawahara Y."/>
            <person name="Wakimoto H."/>
            <person name="Yang C.C."/>
            <person name="Iwamoto M."/>
            <person name="Abe T."/>
            <person name="Yamada Y."/>
            <person name="Muto A."/>
            <person name="Inokuchi H."/>
            <person name="Ikemura T."/>
            <person name="Matsumoto T."/>
            <person name="Sasaki T."/>
            <person name="Itoh T."/>
        </authorList>
    </citation>
    <scope>NUCLEOTIDE SEQUENCE [LARGE SCALE GENOMIC DNA]</scope>
    <source>
        <strain evidence="2">cv. Nipponbare</strain>
    </source>
</reference>